<gene>
    <name evidence="19" type="ORF">NP493_237g03008</name>
</gene>
<dbReference type="AlphaFoldDB" id="A0AAD9NZM7"/>
<evidence type="ECO:0000256" key="8">
    <source>
        <dbReference type="ARBA" id="ARBA00022989"/>
    </source>
</evidence>
<evidence type="ECO:0000256" key="11">
    <source>
        <dbReference type="ARBA" id="ARBA00023180"/>
    </source>
</evidence>
<keyword evidence="6 13" id="KW-0378">Hydrolase</keyword>
<evidence type="ECO:0000256" key="7">
    <source>
        <dbReference type="ARBA" id="ARBA00022825"/>
    </source>
</evidence>
<feature type="signal peptide" evidence="17">
    <location>
        <begin position="1"/>
        <end position="33"/>
    </location>
</feature>
<dbReference type="EMBL" id="JAODUO010000237">
    <property type="protein sequence ID" value="KAK2185428.1"/>
    <property type="molecule type" value="Genomic_DNA"/>
</dbReference>
<comment type="subcellular location">
    <subcellularLocation>
        <location evidence="1">Membrane</location>
    </subcellularLocation>
</comment>
<evidence type="ECO:0000256" key="5">
    <source>
        <dbReference type="ARBA" id="ARBA00022729"/>
    </source>
</evidence>
<keyword evidence="9 16" id="KW-0472">Membrane</keyword>
<dbReference type="FunFam" id="3.40.50.200:FF:000005">
    <property type="entry name" value="Proprotein convertase subtilisin/kexin type 7"/>
    <property type="match status" value="1"/>
</dbReference>
<dbReference type="Gene3D" id="2.60.120.260">
    <property type="entry name" value="Galactose-binding domain-like"/>
    <property type="match status" value="1"/>
</dbReference>
<dbReference type="Pfam" id="PF01483">
    <property type="entry name" value="P_proprotein"/>
    <property type="match status" value="1"/>
</dbReference>
<dbReference type="InterPro" id="IPR000209">
    <property type="entry name" value="Peptidase_S8/S53_dom"/>
</dbReference>
<feature type="compositionally biased region" description="Basic residues" evidence="15">
    <location>
        <begin position="150"/>
        <end position="160"/>
    </location>
</feature>
<feature type="active site" description="Charge relay system" evidence="12 13">
    <location>
        <position position="303"/>
    </location>
</feature>
<dbReference type="GO" id="GO:0004252">
    <property type="term" value="F:serine-type endopeptidase activity"/>
    <property type="evidence" value="ECO:0007669"/>
    <property type="project" value="UniProtKB-UniRule"/>
</dbReference>
<feature type="active site" description="Charge relay system" evidence="12 13">
    <location>
        <position position="263"/>
    </location>
</feature>
<evidence type="ECO:0000256" key="4">
    <source>
        <dbReference type="ARBA" id="ARBA00022692"/>
    </source>
</evidence>
<dbReference type="FunFam" id="2.60.120.260:FF:000026">
    <property type="entry name" value="proprotein convertase subtilisin/kexin type 7"/>
    <property type="match status" value="1"/>
</dbReference>
<dbReference type="CDD" id="cd04059">
    <property type="entry name" value="Peptidases_S8_Protein_convertases_Kexins_Furin-like"/>
    <property type="match status" value="1"/>
</dbReference>
<dbReference type="InterPro" id="IPR034182">
    <property type="entry name" value="Kexin/furin"/>
</dbReference>
<evidence type="ECO:0000256" key="3">
    <source>
        <dbReference type="ARBA" id="ARBA00022685"/>
    </source>
</evidence>
<evidence type="ECO:0000256" key="1">
    <source>
        <dbReference type="ARBA" id="ARBA00004370"/>
    </source>
</evidence>
<dbReference type="PROSITE" id="PS51892">
    <property type="entry name" value="SUBTILASE"/>
    <property type="match status" value="1"/>
</dbReference>
<evidence type="ECO:0000256" key="6">
    <source>
        <dbReference type="ARBA" id="ARBA00022801"/>
    </source>
</evidence>
<proteinExistence type="inferred from homology"/>
<evidence type="ECO:0000256" key="13">
    <source>
        <dbReference type="PROSITE-ProRule" id="PRU01240"/>
    </source>
</evidence>
<evidence type="ECO:0000313" key="20">
    <source>
        <dbReference type="Proteomes" id="UP001209878"/>
    </source>
</evidence>
<keyword evidence="3" id="KW-0165">Cleavage on pair of basic residues</keyword>
<dbReference type="InterPro" id="IPR032815">
    <property type="entry name" value="S8_pro-domain"/>
</dbReference>
<dbReference type="GO" id="GO:0016485">
    <property type="term" value="P:protein processing"/>
    <property type="evidence" value="ECO:0007669"/>
    <property type="project" value="TreeGrafter"/>
</dbReference>
<dbReference type="PROSITE" id="PS00138">
    <property type="entry name" value="SUBTILASE_SER"/>
    <property type="match status" value="1"/>
</dbReference>
<feature type="transmembrane region" description="Helical" evidence="16">
    <location>
        <begin position="740"/>
        <end position="762"/>
    </location>
</feature>
<keyword evidence="10" id="KW-0865">Zymogen</keyword>
<organism evidence="19 20">
    <name type="scientific">Ridgeia piscesae</name>
    <name type="common">Tubeworm</name>
    <dbReference type="NCBI Taxonomy" id="27915"/>
    <lineage>
        <taxon>Eukaryota</taxon>
        <taxon>Metazoa</taxon>
        <taxon>Spiralia</taxon>
        <taxon>Lophotrochozoa</taxon>
        <taxon>Annelida</taxon>
        <taxon>Polychaeta</taxon>
        <taxon>Sedentaria</taxon>
        <taxon>Canalipalpata</taxon>
        <taxon>Sabellida</taxon>
        <taxon>Siboglinidae</taxon>
        <taxon>Ridgeia</taxon>
    </lineage>
</organism>
<dbReference type="InterPro" id="IPR023828">
    <property type="entry name" value="Peptidase_S8_Ser-AS"/>
</dbReference>
<keyword evidence="4 16" id="KW-0812">Transmembrane</keyword>
<keyword evidence="11" id="KW-0325">Glycoprotein</keyword>
<evidence type="ECO:0000256" key="2">
    <source>
        <dbReference type="ARBA" id="ARBA00022670"/>
    </source>
</evidence>
<evidence type="ECO:0000256" key="16">
    <source>
        <dbReference type="SAM" id="Phobius"/>
    </source>
</evidence>
<dbReference type="SUPFAM" id="SSF52743">
    <property type="entry name" value="Subtilisin-like"/>
    <property type="match status" value="1"/>
</dbReference>
<dbReference type="SUPFAM" id="SSF49785">
    <property type="entry name" value="Galactose-binding domain-like"/>
    <property type="match status" value="1"/>
</dbReference>
<dbReference type="InterPro" id="IPR036852">
    <property type="entry name" value="Peptidase_S8/S53_dom_sf"/>
</dbReference>
<dbReference type="GO" id="GO:0005802">
    <property type="term" value="C:trans-Golgi network"/>
    <property type="evidence" value="ECO:0007669"/>
    <property type="project" value="TreeGrafter"/>
</dbReference>
<dbReference type="PROSITE" id="PS00137">
    <property type="entry name" value="SUBTILASE_HIS"/>
    <property type="match status" value="1"/>
</dbReference>
<sequence length="869" mass="97374">MGCPSVGLHLSGVFDTGLLILVFLADLVPCIQGRSISGKDGVSKQKERDFFSGSHHVDTLMWVVQLHTDSQSPNTHSQSHASSQLMAMADEVAMETGLVNRGQLGVLEGLYLLVHDLHNISYKFHTLEKWEQPSHLASVRILTPLEMERAHRKHRPRARTKTPNTDKVSGRLNPDEGSGRLTVEAWETVRDRVHEKLNWHRHVKWHLQETVRPRHVRSIEFEDPSFPQQWHLVNRYRYGFDINVMKVWERNVTGRGVTAAVVDDGLEWTNPDIEDNYSQEGSWDLNSGDADPMPLKKAKQNHHGTRCAGEIAAVANSHCGVGVAFGAKVAGIRLLDGPMTDGLEAQAFMQNMAVNDVYSCSWGPEDDGKTVDGPHYLARRAMRYGTDYGRRGYGAIYVVASGNGGHKNDNCNYDGYANSVYTITIGAVDEVRQMPYYAEECASMLAVTYSSGGIRKRSIVTTDWTQQGGHGCTTKHSGTSAAAPLAAGMIVLMLQARPCLTWRDVQFIIVIAAVKVDVDVAHWYKNAAGLHHSHKHGFGLMDAWRLVNAAKTWQSVPWMSTFTSEELNVAQSIPMSPEYLVVTYTVTNATLDGYNLMSLEYVHVTVTLKHEQRGDLEIRLRCPSKTESLIGATRTQDKSKAGFHKWTFSTVRCWGESPLGQWKVIITDKGQGHLSRGQLVMWQLRLYGSSLTTADVRERIRMVNEVSDGKFLYDNFSLPCKPPPVHQSLTIPLSKSTLEIIVLVCFFCVVVTIYESLEYILCYNEEKRVFSRLKRLVVMAQRLATDQPSTDRYIHRAAESNSEVHQLLLPHQEDGEESSTFTLPYVDLKDSCETTTQTVAMTHPSCDSLDQRHTDTQDGVLLVNIHDNT</sequence>
<evidence type="ECO:0000256" key="17">
    <source>
        <dbReference type="SAM" id="SignalP"/>
    </source>
</evidence>
<dbReference type="PROSITE" id="PS00136">
    <property type="entry name" value="SUBTILASE_ASP"/>
    <property type="match status" value="1"/>
</dbReference>
<keyword evidence="8 16" id="KW-1133">Transmembrane helix</keyword>
<keyword evidence="20" id="KW-1185">Reference proteome</keyword>
<dbReference type="InterPro" id="IPR002884">
    <property type="entry name" value="P_dom"/>
</dbReference>
<dbReference type="Pfam" id="PF16470">
    <property type="entry name" value="S8_pro-domain"/>
    <property type="match status" value="1"/>
</dbReference>
<keyword evidence="2 13" id="KW-0645">Protease</keyword>
<evidence type="ECO:0000259" key="18">
    <source>
        <dbReference type="PROSITE" id="PS51829"/>
    </source>
</evidence>
<evidence type="ECO:0000256" key="14">
    <source>
        <dbReference type="RuleBase" id="RU003355"/>
    </source>
</evidence>
<evidence type="ECO:0000313" key="19">
    <source>
        <dbReference type="EMBL" id="KAK2185428.1"/>
    </source>
</evidence>
<evidence type="ECO:0000256" key="9">
    <source>
        <dbReference type="ARBA" id="ARBA00023136"/>
    </source>
</evidence>
<feature type="region of interest" description="Disordered" evidence="15">
    <location>
        <begin position="150"/>
        <end position="176"/>
    </location>
</feature>
<feature type="active site" description="Charge relay system" evidence="12 13">
    <location>
        <position position="480"/>
    </location>
</feature>
<keyword evidence="7 13" id="KW-0720">Serine protease</keyword>
<comment type="caution">
    <text evidence="19">The sequence shown here is derived from an EMBL/GenBank/DDBJ whole genome shotgun (WGS) entry which is preliminary data.</text>
</comment>
<dbReference type="Pfam" id="PF00082">
    <property type="entry name" value="Peptidase_S8"/>
    <property type="match status" value="1"/>
</dbReference>
<reference evidence="19" key="1">
    <citation type="journal article" date="2023" name="Mol. Biol. Evol.">
        <title>Third-Generation Sequencing Reveals the Adaptive Role of the Epigenome in Three Deep-Sea Polychaetes.</title>
        <authorList>
            <person name="Perez M."/>
            <person name="Aroh O."/>
            <person name="Sun Y."/>
            <person name="Lan Y."/>
            <person name="Juniper S.K."/>
            <person name="Young C.R."/>
            <person name="Angers B."/>
            <person name="Qian P.Y."/>
        </authorList>
    </citation>
    <scope>NUCLEOTIDE SEQUENCE</scope>
    <source>
        <strain evidence="19">R07B-5</strain>
    </source>
</reference>
<evidence type="ECO:0000256" key="12">
    <source>
        <dbReference type="PIRSR" id="PIRSR615500-1"/>
    </source>
</evidence>
<comment type="similarity">
    <text evidence="13 14">Belongs to the peptidase S8 family.</text>
</comment>
<dbReference type="PRINTS" id="PR00723">
    <property type="entry name" value="SUBTILISIN"/>
</dbReference>
<dbReference type="InterPro" id="IPR015500">
    <property type="entry name" value="Peptidase_S8_subtilisin-rel"/>
</dbReference>
<dbReference type="InterPro" id="IPR023827">
    <property type="entry name" value="Peptidase_S8_Asp-AS"/>
</dbReference>
<dbReference type="Proteomes" id="UP001209878">
    <property type="component" value="Unassembled WGS sequence"/>
</dbReference>
<dbReference type="Gene3D" id="3.40.50.200">
    <property type="entry name" value="Peptidase S8/S53 domain"/>
    <property type="match status" value="1"/>
</dbReference>
<dbReference type="InterPro" id="IPR008979">
    <property type="entry name" value="Galactose-bd-like_sf"/>
</dbReference>
<dbReference type="GO" id="GO:0000139">
    <property type="term" value="C:Golgi membrane"/>
    <property type="evidence" value="ECO:0007669"/>
    <property type="project" value="TreeGrafter"/>
</dbReference>
<keyword evidence="5 17" id="KW-0732">Signal</keyword>
<protein>
    <recommendedName>
        <fullName evidence="18">P/Homo B domain-containing protein</fullName>
    </recommendedName>
</protein>
<dbReference type="InterPro" id="IPR022398">
    <property type="entry name" value="Peptidase_S8_His-AS"/>
</dbReference>
<name>A0AAD9NZM7_RIDPI</name>
<feature type="domain" description="P/Homo B" evidence="18">
    <location>
        <begin position="555"/>
        <end position="692"/>
    </location>
</feature>
<evidence type="ECO:0000256" key="10">
    <source>
        <dbReference type="ARBA" id="ARBA00023145"/>
    </source>
</evidence>
<dbReference type="PANTHER" id="PTHR42884">
    <property type="entry name" value="PROPROTEIN CONVERTASE SUBTILISIN/KEXIN-RELATED"/>
    <property type="match status" value="1"/>
</dbReference>
<evidence type="ECO:0000256" key="15">
    <source>
        <dbReference type="SAM" id="MobiDB-lite"/>
    </source>
</evidence>
<feature type="chain" id="PRO_5041995427" description="P/Homo B domain-containing protein" evidence="17">
    <location>
        <begin position="34"/>
        <end position="869"/>
    </location>
</feature>
<accession>A0AAD9NZM7</accession>
<dbReference type="PANTHER" id="PTHR42884:SF28">
    <property type="entry name" value="PROPROTEIN CONVERTASE SUBTILISIN_KEXIN TYPE 7"/>
    <property type="match status" value="1"/>
</dbReference>
<dbReference type="PROSITE" id="PS51829">
    <property type="entry name" value="P_HOMO_B"/>
    <property type="match status" value="1"/>
</dbReference>